<feature type="domain" description="ZSWIM1/3 RNaseH-like" evidence="1">
    <location>
        <begin position="1"/>
        <end position="65"/>
    </location>
</feature>
<sequence length="228" mass="26553">MTVDNFGHGFPILHAFVKIEESSHLQAILESFLRKHDMSKTSCFVIRKDFKEISALGTVYPNARINLCYFHVSQAVSRHLKIFSNHALARKVRDLFMQQVTTESLEEYEEIKPVLHHQQLLLPLLQLPQLLPPVLHYQQLLLLMLHHEQILLSVLHHQQLTTPVLHQQQLIPPVLHHPQLLPPVLHHQQLIPPVLHHQQLIPPVLHHPQLLPPELHHHLQVLNCKDVR</sequence>
<protein>
    <recommendedName>
        <fullName evidence="1">ZSWIM1/3 RNaseH-like domain-containing protein</fullName>
    </recommendedName>
</protein>
<dbReference type="Pfam" id="PF21056">
    <property type="entry name" value="ZSWIM1-3_RNaseH-like"/>
    <property type="match status" value="1"/>
</dbReference>
<name>A0AAE0Z835_9GAST</name>
<organism evidence="2 3">
    <name type="scientific">Elysia crispata</name>
    <name type="common">lettuce slug</name>
    <dbReference type="NCBI Taxonomy" id="231223"/>
    <lineage>
        <taxon>Eukaryota</taxon>
        <taxon>Metazoa</taxon>
        <taxon>Spiralia</taxon>
        <taxon>Lophotrochozoa</taxon>
        <taxon>Mollusca</taxon>
        <taxon>Gastropoda</taxon>
        <taxon>Heterobranchia</taxon>
        <taxon>Euthyneura</taxon>
        <taxon>Panpulmonata</taxon>
        <taxon>Sacoglossa</taxon>
        <taxon>Placobranchoidea</taxon>
        <taxon>Plakobranchidae</taxon>
        <taxon>Elysia</taxon>
    </lineage>
</organism>
<dbReference type="InterPro" id="IPR048324">
    <property type="entry name" value="ZSWIM1-3_RNaseH-like"/>
</dbReference>
<gene>
    <name evidence="2" type="ORF">RRG08_009194</name>
</gene>
<comment type="caution">
    <text evidence="2">The sequence shown here is derived from an EMBL/GenBank/DDBJ whole genome shotgun (WGS) entry which is preliminary data.</text>
</comment>
<evidence type="ECO:0000313" key="3">
    <source>
        <dbReference type="Proteomes" id="UP001283361"/>
    </source>
</evidence>
<dbReference type="PANTHER" id="PTHR31569:SF4">
    <property type="entry name" value="SWIM-TYPE DOMAIN-CONTAINING PROTEIN"/>
    <property type="match status" value="1"/>
</dbReference>
<evidence type="ECO:0000313" key="2">
    <source>
        <dbReference type="EMBL" id="KAK3764512.1"/>
    </source>
</evidence>
<reference evidence="2" key="1">
    <citation type="journal article" date="2023" name="G3 (Bethesda)">
        <title>A reference genome for the long-term kleptoplast-retaining sea slug Elysia crispata morphotype clarki.</title>
        <authorList>
            <person name="Eastman K.E."/>
            <person name="Pendleton A.L."/>
            <person name="Shaikh M.A."/>
            <person name="Suttiyut T."/>
            <person name="Ogas R."/>
            <person name="Tomko P."/>
            <person name="Gavelis G."/>
            <person name="Widhalm J.R."/>
            <person name="Wisecaver J.H."/>
        </authorList>
    </citation>
    <scope>NUCLEOTIDE SEQUENCE</scope>
    <source>
        <strain evidence="2">ECLA1</strain>
    </source>
</reference>
<dbReference type="EMBL" id="JAWDGP010004435">
    <property type="protein sequence ID" value="KAK3764512.1"/>
    <property type="molecule type" value="Genomic_DNA"/>
</dbReference>
<dbReference type="InterPro" id="IPR052579">
    <property type="entry name" value="Zinc_finger_SWIM"/>
</dbReference>
<keyword evidence="3" id="KW-1185">Reference proteome</keyword>
<proteinExistence type="predicted"/>
<dbReference type="Proteomes" id="UP001283361">
    <property type="component" value="Unassembled WGS sequence"/>
</dbReference>
<evidence type="ECO:0000259" key="1">
    <source>
        <dbReference type="Pfam" id="PF21056"/>
    </source>
</evidence>
<accession>A0AAE0Z835</accession>
<dbReference type="PANTHER" id="PTHR31569">
    <property type="entry name" value="SWIM-TYPE DOMAIN-CONTAINING PROTEIN"/>
    <property type="match status" value="1"/>
</dbReference>
<dbReference type="AlphaFoldDB" id="A0AAE0Z835"/>